<dbReference type="Proteomes" id="UP000799750">
    <property type="component" value="Unassembled WGS sequence"/>
</dbReference>
<evidence type="ECO:0000313" key="1">
    <source>
        <dbReference type="EMBL" id="KAF2501595.1"/>
    </source>
</evidence>
<dbReference type="InterPro" id="IPR029032">
    <property type="entry name" value="AhpD-like"/>
</dbReference>
<dbReference type="Gene3D" id="1.20.1290.10">
    <property type="entry name" value="AhpD-like"/>
    <property type="match status" value="1"/>
</dbReference>
<protein>
    <recommendedName>
        <fullName evidence="3">Dol-P-Man:Man(5)GlcNAc(2)-PP-Dol alpha-1,3-mannosyltransferase</fullName>
    </recommendedName>
</protein>
<dbReference type="EMBL" id="MU004182">
    <property type="protein sequence ID" value="KAF2501595.1"/>
    <property type="molecule type" value="Genomic_DNA"/>
</dbReference>
<evidence type="ECO:0000313" key="2">
    <source>
        <dbReference type="Proteomes" id="UP000799750"/>
    </source>
</evidence>
<accession>A0A6A6R9V4</accession>
<keyword evidence="2" id="KW-1185">Reference proteome</keyword>
<dbReference type="SUPFAM" id="SSF69118">
    <property type="entry name" value="AhpD-like"/>
    <property type="match status" value="1"/>
</dbReference>
<sequence length="286" mass="30478">MSKLSPILKSLINAAHARPGPIPAPPQINSIFKQIEREARERHVGRPSWLALATATTMTLNSPGSLSALYTVATASSSPSSAVQTAEYIREAGLKCVGFNGLPRVINMLNAFHASLPASVASQLNTQPSRVLKPESVSGVAERGKKLWDSIYRPFENKLYNKLATSHPDLPVHILNSEYGALLADPPSKFQSPATAVGRVNTSIIAVACLRAQQGVGPQVLSHVFGLRKAVEDGSWRDDVAAVDDGGEEGVKWLASDEGCVWILEKVDSIVEALGGANFAPARAKL</sequence>
<dbReference type="OrthoDB" id="5392202at2759"/>
<dbReference type="InterPro" id="IPR052999">
    <property type="entry name" value="PTS1_Protein"/>
</dbReference>
<dbReference type="AlphaFoldDB" id="A0A6A6R9V4"/>
<organism evidence="1 2">
    <name type="scientific">Lophium mytilinum</name>
    <dbReference type="NCBI Taxonomy" id="390894"/>
    <lineage>
        <taxon>Eukaryota</taxon>
        <taxon>Fungi</taxon>
        <taxon>Dikarya</taxon>
        <taxon>Ascomycota</taxon>
        <taxon>Pezizomycotina</taxon>
        <taxon>Dothideomycetes</taxon>
        <taxon>Pleosporomycetidae</taxon>
        <taxon>Mytilinidiales</taxon>
        <taxon>Mytilinidiaceae</taxon>
        <taxon>Lophium</taxon>
    </lineage>
</organism>
<reference evidence="1" key="1">
    <citation type="journal article" date="2020" name="Stud. Mycol.">
        <title>101 Dothideomycetes genomes: a test case for predicting lifestyles and emergence of pathogens.</title>
        <authorList>
            <person name="Haridas S."/>
            <person name="Albert R."/>
            <person name="Binder M."/>
            <person name="Bloem J."/>
            <person name="Labutti K."/>
            <person name="Salamov A."/>
            <person name="Andreopoulos B."/>
            <person name="Baker S."/>
            <person name="Barry K."/>
            <person name="Bills G."/>
            <person name="Bluhm B."/>
            <person name="Cannon C."/>
            <person name="Castanera R."/>
            <person name="Culley D."/>
            <person name="Daum C."/>
            <person name="Ezra D."/>
            <person name="Gonzalez J."/>
            <person name="Henrissat B."/>
            <person name="Kuo A."/>
            <person name="Liang C."/>
            <person name="Lipzen A."/>
            <person name="Lutzoni F."/>
            <person name="Magnuson J."/>
            <person name="Mondo S."/>
            <person name="Nolan M."/>
            <person name="Ohm R."/>
            <person name="Pangilinan J."/>
            <person name="Park H.-J."/>
            <person name="Ramirez L."/>
            <person name="Alfaro M."/>
            <person name="Sun H."/>
            <person name="Tritt A."/>
            <person name="Yoshinaga Y."/>
            <person name="Zwiers L.-H."/>
            <person name="Turgeon B."/>
            <person name="Goodwin S."/>
            <person name="Spatafora J."/>
            <person name="Crous P."/>
            <person name="Grigoriev I."/>
        </authorList>
    </citation>
    <scope>NUCLEOTIDE SEQUENCE</scope>
    <source>
        <strain evidence="1">CBS 269.34</strain>
    </source>
</reference>
<name>A0A6A6R9V4_9PEZI</name>
<proteinExistence type="predicted"/>
<gene>
    <name evidence="1" type="ORF">BU16DRAFT_556077</name>
</gene>
<dbReference type="PANTHER" id="PTHR28180:SF2">
    <property type="entry name" value="PEROXISOMAL PROTEIN 2"/>
    <property type="match status" value="1"/>
</dbReference>
<evidence type="ECO:0008006" key="3">
    <source>
        <dbReference type="Google" id="ProtNLM"/>
    </source>
</evidence>
<dbReference type="PANTHER" id="PTHR28180">
    <property type="entry name" value="CONSERVED MITOCHONDRIAL PROTEIN-RELATED"/>
    <property type="match status" value="1"/>
</dbReference>